<dbReference type="Proteomes" id="UP000290572">
    <property type="component" value="Unassembled WGS sequence"/>
</dbReference>
<dbReference type="EMBL" id="QBIY01012781">
    <property type="protein sequence ID" value="RXN16541.1"/>
    <property type="molecule type" value="Genomic_DNA"/>
</dbReference>
<protein>
    <submittedName>
        <fullName evidence="2">Zinc finger BED domain-containing 1-like protein</fullName>
    </submittedName>
</protein>
<evidence type="ECO:0000313" key="2">
    <source>
        <dbReference type="EMBL" id="RXN16541.1"/>
    </source>
</evidence>
<evidence type="ECO:0000256" key="1">
    <source>
        <dbReference type="SAM" id="MobiDB-lite"/>
    </source>
</evidence>
<accession>A0A498M7B1</accession>
<reference evidence="2 3" key="1">
    <citation type="submission" date="2018-03" db="EMBL/GenBank/DDBJ databases">
        <title>Draft genome sequence of Rohu Carp (Labeo rohita).</title>
        <authorList>
            <person name="Das P."/>
            <person name="Kushwaha B."/>
            <person name="Joshi C.G."/>
            <person name="Kumar D."/>
            <person name="Nagpure N.S."/>
            <person name="Sahoo L."/>
            <person name="Das S.P."/>
            <person name="Bit A."/>
            <person name="Patnaik S."/>
            <person name="Meher P.K."/>
            <person name="Jayasankar P."/>
            <person name="Koringa P.G."/>
            <person name="Patel N.V."/>
            <person name="Hinsu A.T."/>
            <person name="Kumar R."/>
            <person name="Pandey M."/>
            <person name="Agarwal S."/>
            <person name="Srivastava S."/>
            <person name="Singh M."/>
            <person name="Iquebal M.A."/>
            <person name="Jaiswal S."/>
            <person name="Angadi U.B."/>
            <person name="Kumar N."/>
            <person name="Raza M."/>
            <person name="Shah T.M."/>
            <person name="Rai A."/>
            <person name="Jena J.K."/>
        </authorList>
    </citation>
    <scope>NUCLEOTIDE SEQUENCE [LARGE SCALE GENOMIC DNA]</scope>
    <source>
        <strain evidence="2">DASCIFA01</strain>
        <tissue evidence="2">Testis</tissue>
    </source>
</reference>
<evidence type="ECO:0000313" key="3">
    <source>
        <dbReference type="Proteomes" id="UP000290572"/>
    </source>
</evidence>
<proteinExistence type="predicted"/>
<gene>
    <name evidence="2" type="ORF">ROHU_008306</name>
</gene>
<comment type="caution">
    <text evidence="2">The sequence shown here is derived from an EMBL/GenBank/DDBJ whole genome shotgun (WGS) entry which is preliminary data.</text>
</comment>
<organism evidence="2 3">
    <name type="scientific">Labeo rohita</name>
    <name type="common">Indian major carp</name>
    <name type="synonym">Cyprinus rohita</name>
    <dbReference type="NCBI Taxonomy" id="84645"/>
    <lineage>
        <taxon>Eukaryota</taxon>
        <taxon>Metazoa</taxon>
        <taxon>Chordata</taxon>
        <taxon>Craniata</taxon>
        <taxon>Vertebrata</taxon>
        <taxon>Euteleostomi</taxon>
        <taxon>Actinopterygii</taxon>
        <taxon>Neopterygii</taxon>
        <taxon>Teleostei</taxon>
        <taxon>Ostariophysi</taxon>
        <taxon>Cypriniformes</taxon>
        <taxon>Cyprinidae</taxon>
        <taxon>Labeoninae</taxon>
        <taxon>Labeonini</taxon>
        <taxon>Labeo</taxon>
    </lineage>
</organism>
<name>A0A498M7B1_LABRO</name>
<dbReference type="AlphaFoldDB" id="A0A498M7B1"/>
<sequence length="140" mass="15751">MIGPGCSVLDTGCTSPSQNNHAHRTNSSWSTEARSQKNGNLLTMGLKKENTSRKPGCCVCGSRKYFTETEMPKLYAELRENVEKELCDLKYFATTTDLWSSRISYWNLGSRCLQTSYFLAEQTAEEIAQGLKEALESWGF</sequence>
<keyword evidence="3" id="KW-1185">Reference proteome</keyword>
<feature type="region of interest" description="Disordered" evidence="1">
    <location>
        <begin position="15"/>
        <end position="35"/>
    </location>
</feature>